<reference evidence="1 2" key="1">
    <citation type="journal article" date="2022" name="Hortic Res">
        <title>A haplotype resolved chromosomal level avocado genome allows analysis of novel avocado genes.</title>
        <authorList>
            <person name="Nath O."/>
            <person name="Fletcher S.J."/>
            <person name="Hayward A."/>
            <person name="Shaw L.M."/>
            <person name="Masouleh A.K."/>
            <person name="Furtado A."/>
            <person name="Henry R.J."/>
            <person name="Mitter N."/>
        </authorList>
    </citation>
    <scope>NUCLEOTIDE SEQUENCE [LARGE SCALE GENOMIC DNA]</scope>
    <source>
        <strain evidence="2">cv. Hass</strain>
    </source>
</reference>
<evidence type="ECO:0000313" key="2">
    <source>
        <dbReference type="Proteomes" id="UP001234297"/>
    </source>
</evidence>
<name>A0ACC2LAE7_PERAE</name>
<evidence type="ECO:0000313" key="1">
    <source>
        <dbReference type="EMBL" id="KAJ8630424.1"/>
    </source>
</evidence>
<accession>A0ACC2LAE7</accession>
<dbReference type="Proteomes" id="UP001234297">
    <property type="component" value="Chromosome 7"/>
</dbReference>
<proteinExistence type="predicted"/>
<gene>
    <name evidence="1" type="ORF">MRB53_023747</name>
</gene>
<dbReference type="EMBL" id="CM056815">
    <property type="protein sequence ID" value="KAJ8630424.1"/>
    <property type="molecule type" value="Genomic_DNA"/>
</dbReference>
<organism evidence="1 2">
    <name type="scientific">Persea americana</name>
    <name type="common">Avocado</name>
    <dbReference type="NCBI Taxonomy" id="3435"/>
    <lineage>
        <taxon>Eukaryota</taxon>
        <taxon>Viridiplantae</taxon>
        <taxon>Streptophyta</taxon>
        <taxon>Embryophyta</taxon>
        <taxon>Tracheophyta</taxon>
        <taxon>Spermatophyta</taxon>
        <taxon>Magnoliopsida</taxon>
        <taxon>Magnoliidae</taxon>
        <taxon>Laurales</taxon>
        <taxon>Lauraceae</taxon>
        <taxon>Persea</taxon>
    </lineage>
</organism>
<sequence length="251" mass="28366">MSSSSTPKKRSLGWGLNQMPQLIRMSGFSFRCDLILIAHSKIVKCISQLCLQNWPTPVITWASTPLAHKDAVWAEFQKRYRWDDAHASIIQTIFWQKCTVRTKDNLSKERQKALQNAQIDHPGQAEEYMHEYSPWWCAPTIWASMCNQWKAESWVKRRRTAAVNRASGAPEGNKAPGTYKCGSISQLQHVTAREASSQGQPIHWLDVYVATRDGLPEAVQIVSLYPDELADAVATAAQQETDDVARLDDNP</sequence>
<protein>
    <submittedName>
        <fullName evidence="1">Uncharacterized protein</fullName>
    </submittedName>
</protein>
<comment type="caution">
    <text evidence="1">The sequence shown here is derived from an EMBL/GenBank/DDBJ whole genome shotgun (WGS) entry which is preliminary data.</text>
</comment>
<keyword evidence="2" id="KW-1185">Reference proteome</keyword>